<protein>
    <submittedName>
        <fullName evidence="2">Uncharacterized protein</fullName>
    </submittedName>
</protein>
<gene>
    <name evidence="2" type="ORF">SAMN05216505_103291</name>
</gene>
<name>A0A1G6NY79_9ACTN</name>
<dbReference type="RefSeq" id="WP_055574183.1">
    <property type="nucleotide sequence ID" value="NZ_FMZK01000003.1"/>
</dbReference>
<keyword evidence="3" id="KW-1185">Reference proteome</keyword>
<evidence type="ECO:0000313" key="3">
    <source>
        <dbReference type="Proteomes" id="UP000182100"/>
    </source>
</evidence>
<dbReference type="EMBL" id="FMZK01000003">
    <property type="protein sequence ID" value="SDC72206.1"/>
    <property type="molecule type" value="Genomic_DNA"/>
</dbReference>
<evidence type="ECO:0000313" key="2">
    <source>
        <dbReference type="EMBL" id="SDC72206.1"/>
    </source>
</evidence>
<accession>A0A1G6NY79</accession>
<sequence>MGHRGCFVVGRDERPLAERDAPACARGTTPRTSAPGGRQVREYPGGDGGRGNTNDLAGEAGAPAPFGCVRDSARVVVEAAAPKSGARTTCLARSAMAGHLGAPAADGTGGADGAGGAQDGAWAGLTREDCFPAPRDAAGRAVEAGRTVSAEELAEVLEAGPDHVAENLFFELLHRLGVVPL</sequence>
<organism evidence="2 3">
    <name type="scientific">Streptomyces prasinopilosus</name>
    <dbReference type="NCBI Taxonomy" id="67344"/>
    <lineage>
        <taxon>Bacteria</taxon>
        <taxon>Bacillati</taxon>
        <taxon>Actinomycetota</taxon>
        <taxon>Actinomycetes</taxon>
        <taxon>Kitasatosporales</taxon>
        <taxon>Streptomycetaceae</taxon>
        <taxon>Streptomyces</taxon>
    </lineage>
</organism>
<proteinExistence type="predicted"/>
<dbReference type="AlphaFoldDB" id="A0A1G6NY79"/>
<dbReference type="STRING" id="67344.SAMN05216505_103291"/>
<evidence type="ECO:0000256" key="1">
    <source>
        <dbReference type="SAM" id="MobiDB-lite"/>
    </source>
</evidence>
<dbReference type="Proteomes" id="UP000182100">
    <property type="component" value="Unassembled WGS sequence"/>
</dbReference>
<feature type="region of interest" description="Disordered" evidence="1">
    <location>
        <begin position="18"/>
        <end position="56"/>
    </location>
</feature>
<reference evidence="3" key="1">
    <citation type="submission" date="2016-10" db="EMBL/GenBank/DDBJ databases">
        <authorList>
            <person name="Varghese N."/>
            <person name="Submissions S."/>
        </authorList>
    </citation>
    <scope>NUCLEOTIDE SEQUENCE [LARGE SCALE GENOMIC DNA]</scope>
    <source>
        <strain evidence="3">CGMCC 4.3504</strain>
    </source>
</reference>